<reference evidence="1 2" key="1">
    <citation type="submission" date="2020-08" db="EMBL/GenBank/DDBJ databases">
        <title>Sequencing the genomes of 1000 actinobacteria strains.</title>
        <authorList>
            <person name="Klenk H.-P."/>
        </authorList>
    </citation>
    <scope>NUCLEOTIDE SEQUENCE [LARGE SCALE GENOMIC DNA]</scope>
    <source>
        <strain evidence="1 2">DSM 28967</strain>
    </source>
</reference>
<dbReference type="Proteomes" id="UP000549971">
    <property type="component" value="Unassembled WGS sequence"/>
</dbReference>
<organism evidence="1 2">
    <name type="scientific">Kribbella italica</name>
    <dbReference type="NCBI Taxonomy" id="1540520"/>
    <lineage>
        <taxon>Bacteria</taxon>
        <taxon>Bacillati</taxon>
        <taxon>Actinomycetota</taxon>
        <taxon>Actinomycetes</taxon>
        <taxon>Propionibacteriales</taxon>
        <taxon>Kribbellaceae</taxon>
        <taxon>Kribbella</taxon>
    </lineage>
</organism>
<sequence length="160" mass="17755">MTLEEVLESCVRRYGEPRSLHGAGTPRLACFVEFAPNDIPSGHDLPAEMKNLWSVCASAQLLVDVDHGQWGLSLLDFESSLDRTRQEFTARPADLMARDLVIGSFLGDLELLIYSPSGETGGQVLVSLPLDERSEWYMAGDSLEGFLATFVDSQGRKFWE</sequence>
<keyword evidence="2" id="KW-1185">Reference proteome</keyword>
<dbReference type="EMBL" id="JACHMY010000001">
    <property type="protein sequence ID" value="MBB5838483.1"/>
    <property type="molecule type" value="Genomic_DNA"/>
</dbReference>
<evidence type="ECO:0008006" key="3">
    <source>
        <dbReference type="Google" id="ProtNLM"/>
    </source>
</evidence>
<accession>A0A7W9JBP5</accession>
<proteinExistence type="predicted"/>
<protein>
    <recommendedName>
        <fullName evidence="3">SMI1/KNR4 family protein</fullName>
    </recommendedName>
</protein>
<name>A0A7W9JBP5_9ACTN</name>
<comment type="caution">
    <text evidence="1">The sequence shown here is derived from an EMBL/GenBank/DDBJ whole genome shotgun (WGS) entry which is preliminary data.</text>
</comment>
<evidence type="ECO:0000313" key="2">
    <source>
        <dbReference type="Proteomes" id="UP000549971"/>
    </source>
</evidence>
<evidence type="ECO:0000313" key="1">
    <source>
        <dbReference type="EMBL" id="MBB5838483.1"/>
    </source>
</evidence>
<dbReference type="AlphaFoldDB" id="A0A7W9JBP5"/>
<gene>
    <name evidence="1" type="ORF">HDA39_005217</name>
</gene>
<dbReference type="RefSeq" id="WP_184799307.1">
    <property type="nucleotide sequence ID" value="NZ_JACHMY010000001.1"/>
</dbReference>